<dbReference type="Proteomes" id="UP000692954">
    <property type="component" value="Unassembled WGS sequence"/>
</dbReference>
<feature type="coiled-coil region" evidence="1">
    <location>
        <begin position="38"/>
        <end position="90"/>
    </location>
</feature>
<dbReference type="AlphaFoldDB" id="A0A8S1QYP5"/>
<keyword evidence="1" id="KW-0175">Coiled coil</keyword>
<organism evidence="2 3">
    <name type="scientific">Paramecium sonneborni</name>
    <dbReference type="NCBI Taxonomy" id="65129"/>
    <lineage>
        <taxon>Eukaryota</taxon>
        <taxon>Sar</taxon>
        <taxon>Alveolata</taxon>
        <taxon>Ciliophora</taxon>
        <taxon>Intramacronucleata</taxon>
        <taxon>Oligohymenophorea</taxon>
        <taxon>Peniculida</taxon>
        <taxon>Parameciidae</taxon>
        <taxon>Paramecium</taxon>
    </lineage>
</organism>
<dbReference type="OrthoDB" id="287426at2759"/>
<reference evidence="2" key="1">
    <citation type="submission" date="2021-01" db="EMBL/GenBank/DDBJ databases">
        <authorList>
            <consortium name="Genoscope - CEA"/>
            <person name="William W."/>
        </authorList>
    </citation>
    <scope>NUCLEOTIDE SEQUENCE</scope>
</reference>
<evidence type="ECO:0000313" key="3">
    <source>
        <dbReference type="Proteomes" id="UP000692954"/>
    </source>
</evidence>
<protein>
    <submittedName>
        <fullName evidence="2">Uncharacterized protein</fullName>
    </submittedName>
</protein>
<keyword evidence="3" id="KW-1185">Reference proteome</keyword>
<sequence length="320" mass="37984">MQFNLNLNKHVNRQLRIIEQVSDRIQSIKEIKLRIQTYQSLTKENQLLVQELNKIKKENQRLIDNNSFLTDQLNQLKELYQETKQELQESFNFIQTINKTIKTGTFEHDDNDINKLMEIFSVNSMEQLLITAEKVKTVMLGVAHLEQFCKQICELIYDQNEEQYNLEQVFPIIQKWKFDSKYVDCFLIFKNQLEQTLQLKQSTDSQIIDAIKSLQNASNNDIQTIKQLFKIDSSENLMFKMSQTFILLQDIQQFIKIAKRLLDLDENMKSEACMVYILKIIEKIKQNQFNDPDLILKIMKILKVDHPSQILIKLEQQQTI</sequence>
<name>A0A8S1QYP5_9CILI</name>
<dbReference type="EMBL" id="CAJJDN010000122">
    <property type="protein sequence ID" value="CAD8119630.1"/>
    <property type="molecule type" value="Genomic_DNA"/>
</dbReference>
<gene>
    <name evidence="2" type="ORF">PSON_ATCC_30995.1.T1220047</name>
</gene>
<evidence type="ECO:0000313" key="2">
    <source>
        <dbReference type="EMBL" id="CAD8119630.1"/>
    </source>
</evidence>
<accession>A0A8S1QYP5</accession>
<evidence type="ECO:0000256" key="1">
    <source>
        <dbReference type="SAM" id="Coils"/>
    </source>
</evidence>
<comment type="caution">
    <text evidence="2">The sequence shown here is derived from an EMBL/GenBank/DDBJ whole genome shotgun (WGS) entry which is preliminary data.</text>
</comment>
<proteinExistence type="predicted"/>